<dbReference type="EMBL" id="QBKR01000016">
    <property type="protein sequence ID" value="PTX58424.1"/>
    <property type="molecule type" value="Genomic_DNA"/>
</dbReference>
<evidence type="ECO:0000313" key="1">
    <source>
        <dbReference type="EMBL" id="PTX58424.1"/>
    </source>
</evidence>
<gene>
    <name evidence="1" type="ORF">C8P63_11611</name>
</gene>
<protein>
    <submittedName>
        <fullName evidence="1">Uncharacterized protein</fullName>
    </submittedName>
</protein>
<name>A0A2T6BQV4_9BACL</name>
<sequence length="158" mass="17829">MSDRVSLSLLLGNQLSKLLLMVLNGLDVLQELLSQLFTPAISCQSLERSRSRFFKFGRIKQHICVGNCQHVIRAIHRLGRLAQIPEDTFGTSAQIRSTSVVSLIGFLFLAILRLPMPRRPAVHKAGLPDRLQLTQIHVKYTPGWPMPDMEIRQEEGCT</sequence>
<reference evidence="1 2" key="1">
    <citation type="submission" date="2018-04" db="EMBL/GenBank/DDBJ databases">
        <title>Genomic Encyclopedia of Archaeal and Bacterial Type Strains, Phase II (KMG-II): from individual species to whole genera.</title>
        <authorList>
            <person name="Goeker M."/>
        </authorList>
    </citation>
    <scope>NUCLEOTIDE SEQUENCE [LARGE SCALE GENOMIC DNA]</scope>
    <source>
        <strain evidence="1 2">DSM 45787</strain>
    </source>
</reference>
<accession>A0A2T6BQV4</accession>
<comment type="caution">
    <text evidence="1">The sequence shown here is derived from an EMBL/GenBank/DDBJ whole genome shotgun (WGS) entry which is preliminary data.</text>
</comment>
<organism evidence="1 2">
    <name type="scientific">Melghirimyces profundicolus</name>
    <dbReference type="NCBI Taxonomy" id="1242148"/>
    <lineage>
        <taxon>Bacteria</taxon>
        <taxon>Bacillati</taxon>
        <taxon>Bacillota</taxon>
        <taxon>Bacilli</taxon>
        <taxon>Bacillales</taxon>
        <taxon>Thermoactinomycetaceae</taxon>
        <taxon>Melghirimyces</taxon>
    </lineage>
</organism>
<evidence type="ECO:0000313" key="2">
    <source>
        <dbReference type="Proteomes" id="UP000244240"/>
    </source>
</evidence>
<dbReference type="Proteomes" id="UP000244240">
    <property type="component" value="Unassembled WGS sequence"/>
</dbReference>
<keyword evidence="2" id="KW-1185">Reference proteome</keyword>
<proteinExistence type="predicted"/>
<dbReference type="RefSeq" id="WP_245920858.1">
    <property type="nucleotide sequence ID" value="NZ_QBKR01000016.1"/>
</dbReference>
<dbReference type="AlphaFoldDB" id="A0A2T6BQV4"/>